<dbReference type="GO" id="GO:0047617">
    <property type="term" value="F:fatty acyl-CoA hydrolase activity"/>
    <property type="evidence" value="ECO:0007669"/>
    <property type="project" value="TreeGrafter"/>
</dbReference>
<name>A0A931FZ44_9ACTN</name>
<evidence type="ECO:0000313" key="2">
    <source>
        <dbReference type="Proteomes" id="UP000598146"/>
    </source>
</evidence>
<dbReference type="CDD" id="cd00586">
    <property type="entry name" value="4HBT"/>
    <property type="match status" value="1"/>
</dbReference>
<protein>
    <submittedName>
        <fullName evidence="1">Acyl-CoA thioesterase</fullName>
    </submittedName>
</protein>
<proteinExistence type="predicted"/>
<dbReference type="Gene3D" id="3.10.129.10">
    <property type="entry name" value="Hotdog Thioesterase"/>
    <property type="match status" value="1"/>
</dbReference>
<keyword evidence="2" id="KW-1185">Reference proteome</keyword>
<evidence type="ECO:0000313" key="1">
    <source>
        <dbReference type="EMBL" id="MBG0560114.1"/>
    </source>
</evidence>
<dbReference type="PANTHER" id="PTHR31793:SF24">
    <property type="entry name" value="LONG-CHAIN ACYL-COA THIOESTERASE FADM"/>
    <property type="match status" value="1"/>
</dbReference>
<organism evidence="1 2">
    <name type="scientific">Actinoplanes aureus</name>
    <dbReference type="NCBI Taxonomy" id="2792083"/>
    <lineage>
        <taxon>Bacteria</taxon>
        <taxon>Bacillati</taxon>
        <taxon>Actinomycetota</taxon>
        <taxon>Actinomycetes</taxon>
        <taxon>Micromonosporales</taxon>
        <taxon>Micromonosporaceae</taxon>
        <taxon>Actinoplanes</taxon>
    </lineage>
</organism>
<dbReference type="Pfam" id="PF13279">
    <property type="entry name" value="4HBT_2"/>
    <property type="match status" value="1"/>
</dbReference>
<accession>A0A931FZ44</accession>
<dbReference type="EMBL" id="JADQTO010000001">
    <property type="protein sequence ID" value="MBG0560114.1"/>
    <property type="molecule type" value="Genomic_DNA"/>
</dbReference>
<comment type="caution">
    <text evidence="1">The sequence shown here is derived from an EMBL/GenBank/DDBJ whole genome shotgun (WGS) entry which is preliminary data.</text>
</comment>
<dbReference type="AlphaFoldDB" id="A0A931FZ44"/>
<dbReference type="SUPFAM" id="SSF54637">
    <property type="entry name" value="Thioesterase/thiol ester dehydrase-isomerase"/>
    <property type="match status" value="1"/>
</dbReference>
<gene>
    <name evidence="1" type="ORF">I4J89_01350</name>
</gene>
<dbReference type="PANTHER" id="PTHR31793">
    <property type="entry name" value="4-HYDROXYBENZOYL-COA THIOESTERASE FAMILY MEMBER"/>
    <property type="match status" value="1"/>
</dbReference>
<dbReference type="Proteomes" id="UP000598146">
    <property type="component" value="Unassembled WGS sequence"/>
</dbReference>
<dbReference type="RefSeq" id="WP_196411925.1">
    <property type="nucleotide sequence ID" value="NZ_JADQTO010000001.1"/>
</dbReference>
<reference evidence="1" key="1">
    <citation type="submission" date="2020-11" db="EMBL/GenBank/DDBJ databases">
        <title>Isolation and identification of active actinomycetes.</title>
        <authorList>
            <person name="Sun X."/>
        </authorList>
    </citation>
    <scope>NUCLEOTIDE SEQUENCE</scope>
    <source>
        <strain evidence="1">NEAU-A11</strain>
    </source>
</reference>
<dbReference type="InterPro" id="IPR029069">
    <property type="entry name" value="HotDog_dom_sf"/>
</dbReference>
<dbReference type="InterPro" id="IPR050563">
    <property type="entry name" value="4-hydroxybenzoyl-CoA_TE"/>
</dbReference>
<sequence length="142" mass="15878">MADLFQVRIAVRGYELDLQGHVNQAVYLQYGEHARWQCFIAAGLTPEVMVGAGVGPVVLETTIRYLRELRAGDEVDVSCRFLWNGGKTFQVEQDYTRIDGTPVARVTGVAGLLDRRSRRLVPDPVERLRALATDVSYLGLEK</sequence>